<dbReference type="InterPro" id="IPR029058">
    <property type="entry name" value="AB_hydrolase_fold"/>
</dbReference>
<evidence type="ECO:0000256" key="2">
    <source>
        <dbReference type="ARBA" id="ARBA00022801"/>
    </source>
</evidence>
<keyword evidence="5" id="KW-1185">Reference proteome</keyword>
<dbReference type="GO" id="GO:0052689">
    <property type="term" value="F:carboxylic ester hydrolase activity"/>
    <property type="evidence" value="ECO:0007669"/>
    <property type="project" value="TreeGrafter"/>
</dbReference>
<dbReference type="InterPro" id="IPR000073">
    <property type="entry name" value="AB_hydrolase_1"/>
</dbReference>
<proteinExistence type="inferred from homology"/>
<keyword evidence="2" id="KW-0378">Hydrolase</keyword>
<dbReference type="AlphaFoldDB" id="A0A9P6MYI7"/>
<organism evidence="4 5">
    <name type="scientific">Entomortierella chlamydospora</name>
    <dbReference type="NCBI Taxonomy" id="101097"/>
    <lineage>
        <taxon>Eukaryota</taxon>
        <taxon>Fungi</taxon>
        <taxon>Fungi incertae sedis</taxon>
        <taxon>Mucoromycota</taxon>
        <taxon>Mortierellomycotina</taxon>
        <taxon>Mortierellomycetes</taxon>
        <taxon>Mortierellales</taxon>
        <taxon>Mortierellaceae</taxon>
        <taxon>Entomortierella</taxon>
    </lineage>
</organism>
<comment type="similarity">
    <text evidence="1">Belongs to the AB hydrolase superfamily.</text>
</comment>
<dbReference type="Pfam" id="PF00561">
    <property type="entry name" value="Abhydrolase_1"/>
    <property type="match status" value="1"/>
</dbReference>
<dbReference type="Proteomes" id="UP000703661">
    <property type="component" value="Unassembled WGS sequence"/>
</dbReference>
<dbReference type="PANTHER" id="PTHR46118:SF4">
    <property type="entry name" value="PROTEIN ABHD11"/>
    <property type="match status" value="1"/>
</dbReference>
<evidence type="ECO:0000313" key="5">
    <source>
        <dbReference type="Proteomes" id="UP000703661"/>
    </source>
</evidence>
<accession>A0A9P6MYI7</accession>
<gene>
    <name evidence="4" type="ORF">BGZ80_008623</name>
</gene>
<dbReference type="Gene3D" id="3.40.50.1820">
    <property type="entry name" value="alpha/beta hydrolase"/>
    <property type="match status" value="1"/>
</dbReference>
<feature type="domain" description="AB hydrolase-1" evidence="3">
    <location>
        <begin position="61"/>
        <end position="292"/>
    </location>
</feature>
<sequence length="307" mass="34527">MLVKSLFQRPHSLPYNYLARAQWSTRCLATICNTSESLSPVALAYKESPKPSPQNDSKSQPIVILHGLFGSKQNWGALSKAMASRLNTRVFAVDLRNHGESGHSQDHDYPNMANDVACFLKEQNLEKPIVIGHSMGGKVAMYLALNRTPMDRVVVVDMAPVKVRLSSEFAGYVTVMKEIQQAHVKKQSEADNIMKKSVPDLSVRQFLLTNLKKDAKEGYDFRIPIDILGRKLENLGQFDFAAGEDKYEGKILIIKGNKSGYVRDKDTELIKTFFPQVRIEGLDAGHWVHAEKSEEFLKLVTEFATEK</sequence>
<evidence type="ECO:0000313" key="4">
    <source>
        <dbReference type="EMBL" id="KAG0017083.1"/>
    </source>
</evidence>
<dbReference type="EMBL" id="JAAAID010000473">
    <property type="protein sequence ID" value="KAG0017083.1"/>
    <property type="molecule type" value="Genomic_DNA"/>
</dbReference>
<dbReference type="OrthoDB" id="8119704at2759"/>
<protein>
    <recommendedName>
        <fullName evidence="3">AB hydrolase-1 domain-containing protein</fullName>
    </recommendedName>
</protein>
<dbReference type="FunFam" id="3.40.50.1820:FF:000039">
    <property type="entry name" value="Esterase ybfF"/>
    <property type="match status" value="1"/>
</dbReference>
<dbReference type="GO" id="GO:0005739">
    <property type="term" value="C:mitochondrion"/>
    <property type="evidence" value="ECO:0007669"/>
    <property type="project" value="TreeGrafter"/>
</dbReference>
<evidence type="ECO:0000259" key="3">
    <source>
        <dbReference type="Pfam" id="PF00561"/>
    </source>
</evidence>
<reference evidence="4" key="1">
    <citation type="journal article" date="2020" name="Fungal Divers.">
        <title>Resolving the Mortierellaceae phylogeny through synthesis of multi-gene phylogenetics and phylogenomics.</title>
        <authorList>
            <person name="Vandepol N."/>
            <person name="Liber J."/>
            <person name="Desiro A."/>
            <person name="Na H."/>
            <person name="Kennedy M."/>
            <person name="Barry K."/>
            <person name="Grigoriev I.V."/>
            <person name="Miller A.N."/>
            <person name="O'Donnell K."/>
            <person name="Stajich J.E."/>
            <person name="Bonito G."/>
        </authorList>
    </citation>
    <scope>NUCLEOTIDE SEQUENCE</scope>
    <source>
        <strain evidence="4">NRRL 2769</strain>
    </source>
</reference>
<evidence type="ECO:0000256" key="1">
    <source>
        <dbReference type="ARBA" id="ARBA00008645"/>
    </source>
</evidence>
<dbReference type="SUPFAM" id="SSF53474">
    <property type="entry name" value="alpha/beta-Hydrolases"/>
    <property type="match status" value="1"/>
</dbReference>
<dbReference type="PANTHER" id="PTHR46118">
    <property type="entry name" value="PROTEIN ABHD11"/>
    <property type="match status" value="1"/>
</dbReference>
<name>A0A9P6MYI7_9FUNG</name>
<comment type="caution">
    <text evidence="4">The sequence shown here is derived from an EMBL/GenBank/DDBJ whole genome shotgun (WGS) entry which is preliminary data.</text>
</comment>